<proteinExistence type="predicted"/>
<organism evidence="1 2">
    <name type="scientific">Rhizobium lentis</name>
    <dbReference type="NCBI Taxonomy" id="1138194"/>
    <lineage>
        <taxon>Bacteria</taxon>
        <taxon>Pseudomonadati</taxon>
        <taxon>Pseudomonadota</taxon>
        <taxon>Alphaproteobacteria</taxon>
        <taxon>Hyphomicrobiales</taxon>
        <taxon>Rhizobiaceae</taxon>
        <taxon>Rhizobium/Agrobacterium group</taxon>
        <taxon>Rhizobium</taxon>
    </lineage>
</organism>
<dbReference type="AlphaFoldDB" id="A0A9Q3QYG8"/>
<dbReference type="EMBL" id="JABDYC010000004">
    <property type="protein sequence ID" value="MBX5023960.1"/>
    <property type="molecule type" value="Genomic_DNA"/>
</dbReference>
<sequence>MAVKGRHPLCLVTDVIGACHPTVNRCPSDIGGDPADSHRNADDPGRLHSPFRSWIAWIGRFYEANEAIRTQCRFETYDEVIEHLPDFIQSIYNNRRQHSALGYLSP</sequence>
<comment type="caution">
    <text evidence="1">The sequence shown here is derived from an EMBL/GenBank/DDBJ whole genome shotgun (WGS) entry which is preliminary data.</text>
</comment>
<name>A0A9Q3QYG8_9HYPH</name>
<evidence type="ECO:0000313" key="2">
    <source>
        <dbReference type="Proteomes" id="UP000749740"/>
    </source>
</evidence>
<dbReference type="GO" id="GO:0015074">
    <property type="term" value="P:DNA integration"/>
    <property type="evidence" value="ECO:0007669"/>
    <property type="project" value="InterPro"/>
</dbReference>
<reference evidence="1" key="1">
    <citation type="submission" date="2020-04" db="EMBL/GenBank/DDBJ databases">
        <title>Global-level population genomics: horizontal gene transfer, symbiosis and evolution in Rhizobia.</title>
        <authorList>
            <person name="Gai Y."/>
        </authorList>
    </citation>
    <scope>NUCLEOTIDE SEQUENCE</scope>
    <source>
        <strain evidence="1">BLR57</strain>
    </source>
</reference>
<evidence type="ECO:0000313" key="1">
    <source>
        <dbReference type="EMBL" id="MBX5023960.1"/>
    </source>
</evidence>
<evidence type="ECO:0008006" key="3">
    <source>
        <dbReference type="Google" id="ProtNLM"/>
    </source>
</evidence>
<gene>
    <name evidence="1" type="ORF">HJB63_15465</name>
</gene>
<dbReference type="Proteomes" id="UP000749740">
    <property type="component" value="Unassembled WGS sequence"/>
</dbReference>
<protein>
    <recommendedName>
        <fullName evidence="3">Integrase catalytic domain-containing protein</fullName>
    </recommendedName>
</protein>
<accession>A0A9Q3QYG8</accession>